<proteinExistence type="predicted"/>
<evidence type="ECO:0000313" key="1">
    <source>
        <dbReference type="EMBL" id="KAF2467634.1"/>
    </source>
</evidence>
<accession>A0ACB6QKZ0</accession>
<sequence length="245" mass="27941">MRLTTDLINSSLSYINLLGERELDLRGHKISAIENMGVAKDNDAIDFTDNDVGYLGNFPLNPRLRTLFLAQNRIANIQPSLSSSIPNLTTLVLTKNRLTELADLDPLSGFRKLVYLTIIGNPVATKEHYRYWVIWRCPSVRHLDFEKVRTSERERAKQLFGTEEDPTELALKIMGNKSKGFVVPSFASNGEKTSQQRIWTDEEKRKMKKAIEDARSIDDIGKLEKDFSEGRIPAWVLALEDPMEM</sequence>
<gene>
    <name evidence="1" type="ORF">BDR25DRAFT_291561</name>
</gene>
<organism evidence="1 2">
    <name type="scientific">Lindgomyces ingoldianus</name>
    <dbReference type="NCBI Taxonomy" id="673940"/>
    <lineage>
        <taxon>Eukaryota</taxon>
        <taxon>Fungi</taxon>
        <taxon>Dikarya</taxon>
        <taxon>Ascomycota</taxon>
        <taxon>Pezizomycotina</taxon>
        <taxon>Dothideomycetes</taxon>
        <taxon>Pleosporomycetidae</taxon>
        <taxon>Pleosporales</taxon>
        <taxon>Lindgomycetaceae</taxon>
        <taxon>Lindgomyces</taxon>
    </lineage>
</organism>
<dbReference type="EMBL" id="MU003519">
    <property type="protein sequence ID" value="KAF2467634.1"/>
    <property type="molecule type" value="Genomic_DNA"/>
</dbReference>
<name>A0ACB6QKZ0_9PLEO</name>
<keyword evidence="1" id="KW-0687">Ribonucleoprotein</keyword>
<evidence type="ECO:0000313" key="2">
    <source>
        <dbReference type="Proteomes" id="UP000799755"/>
    </source>
</evidence>
<keyword evidence="2" id="KW-1185">Reference proteome</keyword>
<comment type="caution">
    <text evidence="1">The sequence shown here is derived from an EMBL/GenBank/DDBJ whole genome shotgun (WGS) entry which is preliminary data.</text>
</comment>
<reference evidence="1" key="1">
    <citation type="journal article" date="2020" name="Stud. Mycol.">
        <title>101 Dothideomycetes genomes: a test case for predicting lifestyles and emergence of pathogens.</title>
        <authorList>
            <person name="Haridas S."/>
            <person name="Albert R."/>
            <person name="Binder M."/>
            <person name="Bloem J."/>
            <person name="Labutti K."/>
            <person name="Salamov A."/>
            <person name="Andreopoulos B."/>
            <person name="Baker S."/>
            <person name="Barry K."/>
            <person name="Bills G."/>
            <person name="Bluhm B."/>
            <person name="Cannon C."/>
            <person name="Castanera R."/>
            <person name="Culley D."/>
            <person name="Daum C."/>
            <person name="Ezra D."/>
            <person name="Gonzalez J."/>
            <person name="Henrissat B."/>
            <person name="Kuo A."/>
            <person name="Liang C."/>
            <person name="Lipzen A."/>
            <person name="Lutzoni F."/>
            <person name="Magnuson J."/>
            <person name="Mondo S."/>
            <person name="Nolan M."/>
            <person name="Ohm R."/>
            <person name="Pangilinan J."/>
            <person name="Park H.-J."/>
            <person name="Ramirez L."/>
            <person name="Alfaro M."/>
            <person name="Sun H."/>
            <person name="Tritt A."/>
            <person name="Yoshinaga Y."/>
            <person name="Zwiers L.-H."/>
            <person name="Turgeon B."/>
            <person name="Goodwin S."/>
            <person name="Spatafora J."/>
            <person name="Crous P."/>
            <person name="Grigoriev I."/>
        </authorList>
    </citation>
    <scope>NUCLEOTIDE SEQUENCE</scope>
    <source>
        <strain evidence="1">ATCC 200398</strain>
    </source>
</reference>
<protein>
    <submittedName>
        <fullName evidence="1">U2 small nuclear ribonucleoprotein A</fullName>
    </submittedName>
</protein>
<dbReference type="Proteomes" id="UP000799755">
    <property type="component" value="Unassembled WGS sequence"/>
</dbReference>